<keyword evidence="11" id="KW-0865">Zymogen</keyword>
<dbReference type="GO" id="GO:0004252">
    <property type="term" value="F:serine-type endopeptidase activity"/>
    <property type="evidence" value="ECO:0007669"/>
    <property type="project" value="UniProtKB-UniRule"/>
</dbReference>
<evidence type="ECO:0000313" key="18">
    <source>
        <dbReference type="EMBL" id="RPB14462.1"/>
    </source>
</evidence>
<evidence type="ECO:0000256" key="14">
    <source>
        <dbReference type="PROSITE-ProRule" id="PRU01240"/>
    </source>
</evidence>
<dbReference type="Gene3D" id="2.60.120.260">
    <property type="entry name" value="Galactose-binding domain-like"/>
    <property type="match status" value="1"/>
</dbReference>
<feature type="compositionally biased region" description="Polar residues" evidence="15">
    <location>
        <begin position="646"/>
        <end position="659"/>
    </location>
</feature>
<dbReference type="InterPro" id="IPR034182">
    <property type="entry name" value="Kexin/furin"/>
</dbReference>
<dbReference type="InterPro" id="IPR036852">
    <property type="entry name" value="Peptidase_S8/S53_dom_sf"/>
</dbReference>
<feature type="compositionally biased region" description="Basic and acidic residues" evidence="15">
    <location>
        <begin position="888"/>
        <end position="915"/>
    </location>
</feature>
<dbReference type="Proteomes" id="UP000277580">
    <property type="component" value="Unassembled WGS sequence"/>
</dbReference>
<keyword evidence="6 14" id="KW-0378">Hydrolase</keyword>
<dbReference type="Gene3D" id="3.40.50.200">
    <property type="entry name" value="Peptidase S8/S53 domain"/>
    <property type="match status" value="1"/>
</dbReference>
<evidence type="ECO:0000256" key="1">
    <source>
        <dbReference type="ARBA" id="ARBA00004370"/>
    </source>
</evidence>
<dbReference type="CDD" id="cd04059">
    <property type="entry name" value="Peptidases_S8_Protein_convertases_Kexins_Furin-like"/>
    <property type="match status" value="1"/>
</dbReference>
<keyword evidence="12" id="KW-0325">Glycoprotein</keyword>
<evidence type="ECO:0000256" key="12">
    <source>
        <dbReference type="ARBA" id="ARBA00023180"/>
    </source>
</evidence>
<accession>A0A3N4KYY3</accession>
<dbReference type="GO" id="GO:0000139">
    <property type="term" value="C:Golgi membrane"/>
    <property type="evidence" value="ECO:0007669"/>
    <property type="project" value="TreeGrafter"/>
</dbReference>
<evidence type="ECO:0000256" key="8">
    <source>
        <dbReference type="ARBA" id="ARBA00022837"/>
    </source>
</evidence>
<feature type="compositionally biased region" description="Basic and acidic residues" evidence="15">
    <location>
        <begin position="681"/>
        <end position="692"/>
    </location>
</feature>
<dbReference type="PROSITE" id="PS00138">
    <property type="entry name" value="SUBTILASE_SER"/>
    <property type="match status" value="1"/>
</dbReference>
<evidence type="ECO:0000256" key="4">
    <source>
        <dbReference type="ARBA" id="ARBA00022692"/>
    </source>
</evidence>
<feature type="active site" description="Charge relay system" evidence="13 14">
    <location>
        <position position="243"/>
    </location>
</feature>
<reference evidence="18 19" key="1">
    <citation type="journal article" date="2018" name="Nat. Ecol. Evol.">
        <title>Pezizomycetes genomes reveal the molecular basis of ectomycorrhizal truffle lifestyle.</title>
        <authorList>
            <person name="Murat C."/>
            <person name="Payen T."/>
            <person name="Noel B."/>
            <person name="Kuo A."/>
            <person name="Morin E."/>
            <person name="Chen J."/>
            <person name="Kohler A."/>
            <person name="Krizsan K."/>
            <person name="Balestrini R."/>
            <person name="Da Silva C."/>
            <person name="Montanini B."/>
            <person name="Hainaut M."/>
            <person name="Levati E."/>
            <person name="Barry K.W."/>
            <person name="Belfiori B."/>
            <person name="Cichocki N."/>
            <person name="Clum A."/>
            <person name="Dockter R.B."/>
            <person name="Fauchery L."/>
            <person name="Guy J."/>
            <person name="Iotti M."/>
            <person name="Le Tacon F."/>
            <person name="Lindquist E.A."/>
            <person name="Lipzen A."/>
            <person name="Malagnac F."/>
            <person name="Mello A."/>
            <person name="Molinier V."/>
            <person name="Miyauchi S."/>
            <person name="Poulain J."/>
            <person name="Riccioni C."/>
            <person name="Rubini A."/>
            <person name="Sitrit Y."/>
            <person name="Splivallo R."/>
            <person name="Traeger S."/>
            <person name="Wang M."/>
            <person name="Zifcakova L."/>
            <person name="Wipf D."/>
            <person name="Zambonelli A."/>
            <person name="Paolocci F."/>
            <person name="Nowrousian M."/>
            <person name="Ottonello S."/>
            <person name="Baldrian P."/>
            <person name="Spatafora J.W."/>
            <person name="Henrissat B."/>
            <person name="Nagy L.G."/>
            <person name="Aury J.M."/>
            <person name="Wincker P."/>
            <person name="Grigoriev I.V."/>
            <person name="Bonfante P."/>
            <person name="Martin F.M."/>
        </authorList>
    </citation>
    <scope>NUCLEOTIDE SEQUENCE [LARGE SCALE GENOMIC DNA]</scope>
    <source>
        <strain evidence="18 19">CCBAS932</strain>
    </source>
</reference>
<comment type="subcellular location">
    <subcellularLocation>
        <location evidence="1">Membrane</location>
    </subcellularLocation>
</comment>
<evidence type="ECO:0000256" key="9">
    <source>
        <dbReference type="ARBA" id="ARBA00022989"/>
    </source>
</evidence>
<keyword evidence="7 14" id="KW-0720">Serine protease</keyword>
<dbReference type="OrthoDB" id="300641at2759"/>
<dbReference type="PRINTS" id="PR00723">
    <property type="entry name" value="SUBTILISIN"/>
</dbReference>
<dbReference type="PROSITE" id="PS51892">
    <property type="entry name" value="SUBTILASE"/>
    <property type="match status" value="1"/>
</dbReference>
<dbReference type="AlphaFoldDB" id="A0A3N4KYY3"/>
<dbReference type="GO" id="GO:0007323">
    <property type="term" value="P:peptide pheromone maturation"/>
    <property type="evidence" value="ECO:0007669"/>
    <property type="project" value="UniProtKB-ARBA"/>
</dbReference>
<dbReference type="FunFam" id="3.40.50.200:FF:000005">
    <property type="entry name" value="Proprotein convertase subtilisin/kexin type 7"/>
    <property type="match status" value="1"/>
</dbReference>
<dbReference type="EMBL" id="ML119118">
    <property type="protein sequence ID" value="RPB14462.1"/>
    <property type="molecule type" value="Genomic_DNA"/>
</dbReference>
<keyword evidence="4 16" id="KW-0812">Transmembrane</keyword>
<keyword evidence="3 14" id="KW-0645">Protease</keyword>
<feature type="region of interest" description="Disordered" evidence="15">
    <location>
        <begin position="123"/>
        <end position="151"/>
    </location>
</feature>
<keyword evidence="19" id="KW-1185">Reference proteome</keyword>
<evidence type="ECO:0000256" key="5">
    <source>
        <dbReference type="ARBA" id="ARBA00022729"/>
    </source>
</evidence>
<evidence type="ECO:0000256" key="7">
    <source>
        <dbReference type="ARBA" id="ARBA00022825"/>
    </source>
</evidence>
<evidence type="ECO:0000256" key="3">
    <source>
        <dbReference type="ARBA" id="ARBA00022670"/>
    </source>
</evidence>
<dbReference type="STRING" id="1392247.A0A3N4KYY3"/>
<dbReference type="InterPro" id="IPR002884">
    <property type="entry name" value="P_dom"/>
</dbReference>
<evidence type="ECO:0000256" key="11">
    <source>
        <dbReference type="ARBA" id="ARBA00023145"/>
    </source>
</evidence>
<keyword evidence="9 16" id="KW-1133">Transmembrane helix</keyword>
<dbReference type="PANTHER" id="PTHR42884:SF14">
    <property type="entry name" value="NEUROENDOCRINE CONVERTASE 1"/>
    <property type="match status" value="1"/>
</dbReference>
<feature type="active site" description="Charge relay system" evidence="13 14">
    <location>
        <position position="415"/>
    </location>
</feature>
<dbReference type="GO" id="GO:0016485">
    <property type="term" value="P:protein processing"/>
    <property type="evidence" value="ECO:0007669"/>
    <property type="project" value="TreeGrafter"/>
</dbReference>
<dbReference type="Pfam" id="PF01483">
    <property type="entry name" value="P_proprotein"/>
    <property type="match status" value="1"/>
</dbReference>
<keyword evidence="8" id="KW-0106">Calcium</keyword>
<proteinExistence type="inferred from homology"/>
<comment type="similarity">
    <text evidence="2">Belongs to the peptidase S8 family. Furin subfamily.</text>
</comment>
<dbReference type="FunCoup" id="A0A3N4KYY3">
    <property type="interactions" value="152"/>
</dbReference>
<evidence type="ECO:0000256" key="10">
    <source>
        <dbReference type="ARBA" id="ARBA00023136"/>
    </source>
</evidence>
<evidence type="ECO:0000256" key="15">
    <source>
        <dbReference type="SAM" id="MobiDB-lite"/>
    </source>
</evidence>
<evidence type="ECO:0000313" key="19">
    <source>
        <dbReference type="Proteomes" id="UP000277580"/>
    </source>
</evidence>
<dbReference type="SUPFAM" id="SSF52743">
    <property type="entry name" value="Subtilisin-like"/>
    <property type="match status" value="1"/>
</dbReference>
<feature type="domain" description="P/Homo B" evidence="17">
    <location>
        <begin position="491"/>
        <end position="626"/>
    </location>
</feature>
<feature type="active site" description="Charge relay system" evidence="13 14">
    <location>
        <position position="205"/>
    </location>
</feature>
<dbReference type="PROSITE" id="PS00137">
    <property type="entry name" value="SUBTILASE_HIS"/>
    <property type="match status" value="1"/>
</dbReference>
<organism evidence="18 19">
    <name type="scientific">Morchella conica CCBAS932</name>
    <dbReference type="NCBI Taxonomy" id="1392247"/>
    <lineage>
        <taxon>Eukaryota</taxon>
        <taxon>Fungi</taxon>
        <taxon>Dikarya</taxon>
        <taxon>Ascomycota</taxon>
        <taxon>Pezizomycotina</taxon>
        <taxon>Pezizomycetes</taxon>
        <taxon>Pezizales</taxon>
        <taxon>Morchellaceae</taxon>
        <taxon>Morchella</taxon>
    </lineage>
</organism>
<sequence>MYFDATYIGLAILLANLGLGTAKKLHLKPRDYDSRDYYALHLTPDISPNDIAKQIGLEHEGLIGELDDHHLFSAPRGKDDIVSVYLERRRRLGKRDSGSGAITKRDASDTILFAEKQKLKRLVKRSSIPPRQEPNLETRQSEEEAGSTSGGLDIQEVVKALDIKDPIFLEQWHLHNSREYGHDVNVTGVWMEGITGINATVAIVDDGLDMYSEDLKANYFAPGSYDFNDHTAEPKPRLSDDRHGTRCAGEIAAVKNNVCGVGVAWDAKVAGIRILSKQISDVDEAVAMNYAYQDNQIYSCSWGPPDDGQAMDAPGILIRRAMIKGVQSGRQGKGSIFVFASGNGAANEDNCNFDGYTNSIYSITTGAIDRTGKHPYYSELCSAQMVVTYSSGSGDAIHTTDVGVNACYANHGGTSAAAPLAAGIFALVLSVRPDLSWRDLQYLVLDTAVPVNTEDPDWETTVIGKQFNHKYGYGKLDAWAIVQAAKVFKSVKPQAWFKSPVLAVNHAIPEGQKGLQTEIKITADDLKKANLERLEHVTVTMNAKHGRRGEMSVDLISPSGLVSHIATQRKFDKSKEGYKDWTFMSVKHWGEDGVGTWTVIIKDGMENDITGTLIDWRITLWGEAIDAAKAKLLPLPGVNEAEDNDAASSPISTLTPDVKTTQLPTSTPTTLHMPTGNPTDHVTRPVNEKPGNEDTPTATVTESPAAATNVTSEGEVVDDEGDNQNASYLPSFLPTFGMSAKTQVWIYGAFAVIAVFVGVVASYLFIQRKKQRASKDGMDYEFAVLNDEDDLEGTGPGEHGRGAMAGGRRKARDLYDAFGASDDEEELFSDSDEKGYDNARDYDDEEAHGVDEGRRILRQGVAVWVEGHRGGPQESEGSCALEGTKGGSYKDEDSNIEGEGRYDRMEGDKGSKDYEWDSEDREYLEDSVDDGDSHIGTTDVTWLLDKVCIEVK</sequence>
<feature type="region of interest" description="Disordered" evidence="15">
    <location>
        <begin position="642"/>
        <end position="723"/>
    </location>
</feature>
<dbReference type="InterPro" id="IPR015500">
    <property type="entry name" value="Peptidase_S8_subtilisin-rel"/>
</dbReference>
<dbReference type="InterPro" id="IPR022398">
    <property type="entry name" value="Peptidase_S8_His-AS"/>
</dbReference>
<gene>
    <name evidence="18" type="ORF">P167DRAFT_604287</name>
</gene>
<feature type="compositionally biased region" description="Low complexity" evidence="15">
    <location>
        <begin position="660"/>
        <end position="671"/>
    </location>
</feature>
<dbReference type="FunFam" id="2.60.120.260:FF:000026">
    <property type="entry name" value="proprotein convertase subtilisin/kexin type 7"/>
    <property type="match status" value="1"/>
</dbReference>
<dbReference type="PANTHER" id="PTHR42884">
    <property type="entry name" value="PROPROTEIN CONVERTASE SUBTILISIN/KEXIN-RELATED"/>
    <property type="match status" value="1"/>
</dbReference>
<evidence type="ECO:0000256" key="16">
    <source>
        <dbReference type="SAM" id="Phobius"/>
    </source>
</evidence>
<evidence type="ECO:0000256" key="13">
    <source>
        <dbReference type="PIRSR" id="PIRSR615500-1"/>
    </source>
</evidence>
<dbReference type="PROSITE" id="PS51829">
    <property type="entry name" value="P_HOMO_B"/>
    <property type="match status" value="1"/>
</dbReference>
<dbReference type="InterPro" id="IPR008979">
    <property type="entry name" value="Galactose-bd-like_sf"/>
</dbReference>
<dbReference type="InterPro" id="IPR000209">
    <property type="entry name" value="Peptidase_S8/S53_dom"/>
</dbReference>
<feature type="compositionally biased region" description="Polar residues" evidence="15">
    <location>
        <begin position="694"/>
        <end position="712"/>
    </location>
</feature>
<evidence type="ECO:0000256" key="6">
    <source>
        <dbReference type="ARBA" id="ARBA00022801"/>
    </source>
</evidence>
<protein>
    <recommendedName>
        <fullName evidence="17">P/Homo B domain-containing protein</fullName>
    </recommendedName>
</protein>
<name>A0A3N4KYY3_9PEZI</name>
<feature type="transmembrane region" description="Helical" evidence="16">
    <location>
        <begin position="744"/>
        <end position="766"/>
    </location>
</feature>
<dbReference type="Pfam" id="PF00082">
    <property type="entry name" value="Peptidase_S8"/>
    <property type="match status" value="1"/>
</dbReference>
<evidence type="ECO:0000256" key="2">
    <source>
        <dbReference type="ARBA" id="ARBA00005325"/>
    </source>
</evidence>
<keyword evidence="10 16" id="KW-0472">Membrane</keyword>
<feature type="region of interest" description="Disordered" evidence="15">
    <location>
        <begin position="868"/>
        <end position="918"/>
    </location>
</feature>
<keyword evidence="5" id="KW-0732">Signal</keyword>
<dbReference type="SUPFAM" id="SSF49785">
    <property type="entry name" value="Galactose-binding domain-like"/>
    <property type="match status" value="1"/>
</dbReference>
<dbReference type="InParanoid" id="A0A3N4KYY3"/>
<dbReference type="InterPro" id="IPR023828">
    <property type="entry name" value="Peptidase_S8_Ser-AS"/>
</dbReference>
<dbReference type="GO" id="GO:0005802">
    <property type="term" value="C:trans-Golgi network"/>
    <property type="evidence" value="ECO:0007669"/>
    <property type="project" value="TreeGrafter"/>
</dbReference>
<evidence type="ECO:0000259" key="17">
    <source>
        <dbReference type="PROSITE" id="PS51829"/>
    </source>
</evidence>